<dbReference type="InterPro" id="IPR015879">
    <property type="entry name" value="Ring_hydroxy_dOase_asu_C_dom"/>
</dbReference>
<dbReference type="PANTHER" id="PTHR43756">
    <property type="entry name" value="CHOLINE MONOOXYGENASE, CHLOROPLASTIC"/>
    <property type="match status" value="1"/>
</dbReference>
<dbReference type="InParanoid" id="A0A1Y5TKV4"/>
<dbReference type="AlphaFoldDB" id="A0A1Y5TKV4"/>
<keyword evidence="8" id="KW-0223">Dioxygenase</keyword>
<dbReference type="GO" id="GO:0051537">
    <property type="term" value="F:2 iron, 2 sulfur cluster binding"/>
    <property type="evidence" value="ECO:0007669"/>
    <property type="project" value="UniProtKB-KW"/>
</dbReference>
<dbReference type="PROSITE" id="PS51296">
    <property type="entry name" value="RIESKE"/>
    <property type="match status" value="1"/>
</dbReference>
<evidence type="ECO:0000256" key="2">
    <source>
        <dbReference type="ARBA" id="ARBA00022714"/>
    </source>
</evidence>
<dbReference type="InterPro" id="IPR001663">
    <property type="entry name" value="Rng_hydr_dOase-A"/>
</dbReference>
<evidence type="ECO:0000256" key="4">
    <source>
        <dbReference type="ARBA" id="ARBA00023002"/>
    </source>
</evidence>
<dbReference type="CDD" id="cd03469">
    <property type="entry name" value="Rieske_RO_Alpha_N"/>
    <property type="match status" value="1"/>
</dbReference>
<protein>
    <submittedName>
        <fullName evidence="8">Anthranilate 1,2-dioxygenase large subunit</fullName>
        <ecNumber evidence="8">1.14.12.1</ecNumber>
    </submittedName>
</protein>
<dbReference type="Proteomes" id="UP000193200">
    <property type="component" value="Unassembled WGS sequence"/>
</dbReference>
<dbReference type="PRINTS" id="PR00090">
    <property type="entry name" value="RNGDIOXGNASE"/>
</dbReference>
<keyword evidence="4 8" id="KW-0560">Oxidoreductase</keyword>
<feature type="domain" description="Rieske" evidence="7">
    <location>
        <begin position="43"/>
        <end position="153"/>
    </location>
</feature>
<dbReference type="SUPFAM" id="SSF50022">
    <property type="entry name" value="ISP domain"/>
    <property type="match status" value="1"/>
</dbReference>
<evidence type="ECO:0000313" key="9">
    <source>
        <dbReference type="Proteomes" id="UP000193200"/>
    </source>
</evidence>
<gene>
    <name evidence="8" type="primary">andAc</name>
    <name evidence="8" type="ORF">OCH7691_03073</name>
</gene>
<dbReference type="Pfam" id="PF00848">
    <property type="entry name" value="Ring_hydroxyl_A"/>
    <property type="match status" value="1"/>
</dbReference>
<dbReference type="OrthoDB" id="7456916at2"/>
<keyword evidence="2" id="KW-0001">2Fe-2S</keyword>
<evidence type="ECO:0000256" key="5">
    <source>
        <dbReference type="ARBA" id="ARBA00023004"/>
    </source>
</evidence>
<dbReference type="Pfam" id="PF00355">
    <property type="entry name" value="Rieske"/>
    <property type="match status" value="1"/>
</dbReference>
<proteinExistence type="predicted"/>
<dbReference type="RefSeq" id="WP_085884379.1">
    <property type="nucleotide sequence ID" value="NZ_FWFR01000002.1"/>
</dbReference>
<evidence type="ECO:0000256" key="1">
    <source>
        <dbReference type="ARBA" id="ARBA00001962"/>
    </source>
</evidence>
<sequence length="401" mass="45696">MPRNAKEWAGVPDLPADHFISSEVYRDEGIFRDEQRLLLEKTWKFACHESEVEQVGDYRTLSFCGLPLVVIRGEDNRIRTFVNVCSHRSAELVRAPRGNARRMVCFFHLWAYDTYGNCVNQTRDIGYEEAGPKKEACGLRSIRTEVNCGLVFITLDDDAETLESFLADSLDTLREALTAEPLELFHYHSFKVRANWKQWHETNMELYHEWGHVVNRQQGLNSPGYHDRRISIGKNGHLSLPPYRVSYSNIPGWEDRDSNNFPGLAPGEIRAVDLFPNTSIIIRGTAMRIDTSTPISPSLTLMEFRGLGLKSDTPEVRAERIRNHNQYWGPFGRTQPEDGFFIESVEQGNRHAAQYSIISRRENLGAHDDAALRGYYAEWSRHMGRPAGDPKGNVSAEGPGK</sequence>
<comment type="cofactor">
    <cofactor evidence="1">
        <name>Fe cation</name>
        <dbReference type="ChEBI" id="CHEBI:24875"/>
    </cofactor>
</comment>
<keyword evidence="5" id="KW-0408">Iron</keyword>
<dbReference type="Gene3D" id="2.102.10.10">
    <property type="entry name" value="Rieske [2Fe-2S] iron-sulphur domain"/>
    <property type="match status" value="1"/>
</dbReference>
<keyword evidence="6" id="KW-0411">Iron-sulfur</keyword>
<evidence type="ECO:0000259" key="7">
    <source>
        <dbReference type="PROSITE" id="PS51296"/>
    </source>
</evidence>
<name>A0A1Y5TKV4_9PROT</name>
<keyword evidence="9" id="KW-1185">Reference proteome</keyword>
<evidence type="ECO:0000256" key="3">
    <source>
        <dbReference type="ARBA" id="ARBA00022723"/>
    </source>
</evidence>
<accession>A0A1Y5TKV4</accession>
<dbReference type="GO" id="GO:0018618">
    <property type="term" value="F:anthranilate 1,2-dioxygenase (deaminating, decarboxylating) activity"/>
    <property type="evidence" value="ECO:0007669"/>
    <property type="project" value="UniProtKB-EC"/>
</dbReference>
<dbReference type="SUPFAM" id="SSF55961">
    <property type="entry name" value="Bet v1-like"/>
    <property type="match status" value="1"/>
</dbReference>
<evidence type="ECO:0000256" key="6">
    <source>
        <dbReference type="ARBA" id="ARBA00023014"/>
    </source>
</evidence>
<evidence type="ECO:0000313" key="8">
    <source>
        <dbReference type="EMBL" id="SLN66559.1"/>
    </source>
</evidence>
<dbReference type="GO" id="GO:0005506">
    <property type="term" value="F:iron ion binding"/>
    <property type="evidence" value="ECO:0007669"/>
    <property type="project" value="InterPro"/>
</dbReference>
<dbReference type="PANTHER" id="PTHR43756:SF5">
    <property type="entry name" value="CHOLINE MONOOXYGENASE, CHLOROPLASTIC"/>
    <property type="match status" value="1"/>
</dbReference>
<dbReference type="InterPro" id="IPR017941">
    <property type="entry name" value="Rieske_2Fe-2S"/>
</dbReference>
<dbReference type="CDD" id="cd00680">
    <property type="entry name" value="RHO_alpha_C"/>
    <property type="match status" value="1"/>
</dbReference>
<dbReference type="EC" id="1.14.12.1" evidence="8"/>
<keyword evidence="3" id="KW-0479">Metal-binding</keyword>
<dbReference type="InterPro" id="IPR036922">
    <property type="entry name" value="Rieske_2Fe-2S_sf"/>
</dbReference>
<reference evidence="8 9" key="1">
    <citation type="submission" date="2017-03" db="EMBL/GenBank/DDBJ databases">
        <authorList>
            <person name="Afonso C.L."/>
            <person name="Miller P.J."/>
            <person name="Scott M.A."/>
            <person name="Spackman E."/>
            <person name="Goraichik I."/>
            <person name="Dimitrov K.M."/>
            <person name="Suarez D.L."/>
            <person name="Swayne D.E."/>
        </authorList>
    </citation>
    <scope>NUCLEOTIDE SEQUENCE [LARGE SCALE GENOMIC DNA]</scope>
    <source>
        <strain evidence="8 9">CECT 7691</strain>
    </source>
</reference>
<dbReference type="EMBL" id="FWFR01000002">
    <property type="protein sequence ID" value="SLN66559.1"/>
    <property type="molecule type" value="Genomic_DNA"/>
</dbReference>
<organism evidence="8 9">
    <name type="scientific">Oceanibacterium hippocampi</name>
    <dbReference type="NCBI Taxonomy" id="745714"/>
    <lineage>
        <taxon>Bacteria</taxon>
        <taxon>Pseudomonadati</taxon>
        <taxon>Pseudomonadota</taxon>
        <taxon>Alphaproteobacteria</taxon>
        <taxon>Sneathiellales</taxon>
        <taxon>Sneathiellaceae</taxon>
        <taxon>Oceanibacterium</taxon>
    </lineage>
</organism>
<dbReference type="Gene3D" id="3.90.380.10">
    <property type="entry name" value="Naphthalene 1,2-dioxygenase Alpha Subunit, Chain A, domain 1"/>
    <property type="match status" value="1"/>
</dbReference>